<gene>
    <name evidence="2" type="ORF">O181_105588</name>
</gene>
<protein>
    <submittedName>
        <fullName evidence="2">Uncharacterized protein</fullName>
    </submittedName>
</protein>
<feature type="compositionally biased region" description="Basic and acidic residues" evidence="1">
    <location>
        <begin position="1"/>
        <end position="10"/>
    </location>
</feature>
<accession>A0A9Q3JP75</accession>
<proteinExistence type="predicted"/>
<evidence type="ECO:0000313" key="3">
    <source>
        <dbReference type="Proteomes" id="UP000765509"/>
    </source>
</evidence>
<feature type="region of interest" description="Disordered" evidence="1">
    <location>
        <begin position="1"/>
        <end position="33"/>
    </location>
</feature>
<name>A0A9Q3JP75_9BASI</name>
<dbReference type="AlphaFoldDB" id="A0A9Q3JP75"/>
<comment type="caution">
    <text evidence="2">The sequence shown here is derived from an EMBL/GenBank/DDBJ whole genome shotgun (WGS) entry which is preliminary data.</text>
</comment>
<evidence type="ECO:0000313" key="2">
    <source>
        <dbReference type="EMBL" id="MBW0565873.1"/>
    </source>
</evidence>
<sequence length="133" mass="14557">MKDGNGERTFKLGQIVTHGIQTPKKKPTESPTTRLTCSLYRKQTPGPSGTQWLEDLFCEPSQHNEPPLPGRSQPSKPHEDALTCGPEPEVALTQSMEEPFARPATPASIIIIDDTPIGSPHSHNEACQEFTSL</sequence>
<organism evidence="2 3">
    <name type="scientific">Austropuccinia psidii MF-1</name>
    <dbReference type="NCBI Taxonomy" id="1389203"/>
    <lineage>
        <taxon>Eukaryota</taxon>
        <taxon>Fungi</taxon>
        <taxon>Dikarya</taxon>
        <taxon>Basidiomycota</taxon>
        <taxon>Pucciniomycotina</taxon>
        <taxon>Pucciniomycetes</taxon>
        <taxon>Pucciniales</taxon>
        <taxon>Sphaerophragmiaceae</taxon>
        <taxon>Austropuccinia</taxon>
    </lineage>
</organism>
<feature type="region of interest" description="Disordered" evidence="1">
    <location>
        <begin position="113"/>
        <end position="133"/>
    </location>
</feature>
<reference evidence="2" key="1">
    <citation type="submission" date="2021-03" db="EMBL/GenBank/DDBJ databases">
        <title>Draft genome sequence of rust myrtle Austropuccinia psidii MF-1, a brazilian biotype.</title>
        <authorList>
            <person name="Quecine M.C."/>
            <person name="Pachon D.M.R."/>
            <person name="Bonatelli M.L."/>
            <person name="Correr F.H."/>
            <person name="Franceschini L.M."/>
            <person name="Leite T.F."/>
            <person name="Margarido G.R.A."/>
            <person name="Almeida C.A."/>
            <person name="Ferrarezi J.A."/>
            <person name="Labate C.A."/>
        </authorList>
    </citation>
    <scope>NUCLEOTIDE SEQUENCE</scope>
    <source>
        <strain evidence="2">MF-1</strain>
    </source>
</reference>
<keyword evidence="3" id="KW-1185">Reference proteome</keyword>
<evidence type="ECO:0000256" key="1">
    <source>
        <dbReference type="SAM" id="MobiDB-lite"/>
    </source>
</evidence>
<dbReference type="Proteomes" id="UP000765509">
    <property type="component" value="Unassembled WGS sequence"/>
</dbReference>
<dbReference type="EMBL" id="AVOT02078156">
    <property type="protein sequence ID" value="MBW0565873.1"/>
    <property type="molecule type" value="Genomic_DNA"/>
</dbReference>
<feature type="region of interest" description="Disordered" evidence="1">
    <location>
        <begin position="59"/>
        <end position="85"/>
    </location>
</feature>